<organism evidence="4">
    <name type="scientific">Micromonas pusilla (strain CCMP1545)</name>
    <name type="common">Picoplanktonic green alga</name>
    <dbReference type="NCBI Taxonomy" id="564608"/>
    <lineage>
        <taxon>Eukaryota</taxon>
        <taxon>Viridiplantae</taxon>
        <taxon>Chlorophyta</taxon>
        <taxon>Mamiellophyceae</taxon>
        <taxon>Mamiellales</taxon>
        <taxon>Mamiellaceae</taxon>
        <taxon>Micromonas</taxon>
    </lineage>
</organism>
<feature type="domain" description="Treble clef zinc finger" evidence="2">
    <location>
        <begin position="30"/>
        <end position="84"/>
    </location>
</feature>
<dbReference type="OrthoDB" id="501164at2759"/>
<keyword evidence="4" id="KW-1185">Reference proteome</keyword>
<dbReference type="Proteomes" id="UP000001876">
    <property type="component" value="Unassembled WGS sequence"/>
</dbReference>
<dbReference type="Pfam" id="PF14311">
    <property type="entry name" value="DUF4379"/>
    <property type="match status" value="2"/>
</dbReference>
<protein>
    <submittedName>
        <fullName evidence="3">Predicted protein</fullName>
    </submittedName>
</protein>
<evidence type="ECO:0000259" key="2">
    <source>
        <dbReference type="Pfam" id="PF14311"/>
    </source>
</evidence>
<evidence type="ECO:0000313" key="3">
    <source>
        <dbReference type="EMBL" id="EEH52720.1"/>
    </source>
</evidence>
<feature type="region of interest" description="Disordered" evidence="1">
    <location>
        <begin position="147"/>
        <end position="174"/>
    </location>
</feature>
<name>C1N4F6_MICPC</name>
<dbReference type="InterPro" id="IPR025487">
    <property type="entry name" value="DUF4379"/>
</dbReference>
<proteinExistence type="predicted"/>
<dbReference type="KEGG" id="mpp:MICPUCDRAFT_52539"/>
<evidence type="ECO:0000256" key="1">
    <source>
        <dbReference type="SAM" id="MobiDB-lite"/>
    </source>
</evidence>
<accession>C1N4F6</accession>
<dbReference type="RefSeq" id="XP_003062781.1">
    <property type="nucleotide sequence ID" value="XM_003062735.1"/>
</dbReference>
<dbReference type="EMBL" id="GG663747">
    <property type="protein sequence ID" value="EEH52720.1"/>
    <property type="molecule type" value="Genomic_DNA"/>
</dbReference>
<feature type="domain" description="Treble clef zinc finger" evidence="2">
    <location>
        <begin position="108"/>
        <end position="162"/>
    </location>
</feature>
<dbReference type="AlphaFoldDB" id="C1N4F6"/>
<dbReference type="PANTHER" id="PTHR37317:SF1">
    <property type="entry name" value="ZINC-RIBBON DOMAIN-CONTAINING PROTEIN-RELATED"/>
    <property type="match status" value="1"/>
</dbReference>
<reference evidence="3 4" key="1">
    <citation type="journal article" date="2009" name="Science">
        <title>Green evolution and dynamic adaptations revealed by genomes of the marine picoeukaryotes Micromonas.</title>
        <authorList>
            <person name="Worden A.Z."/>
            <person name="Lee J.H."/>
            <person name="Mock T."/>
            <person name="Rouze P."/>
            <person name="Simmons M.P."/>
            <person name="Aerts A.L."/>
            <person name="Allen A.E."/>
            <person name="Cuvelier M.L."/>
            <person name="Derelle E."/>
            <person name="Everett M.V."/>
            <person name="Foulon E."/>
            <person name="Grimwood J."/>
            <person name="Gundlach H."/>
            <person name="Henrissat B."/>
            <person name="Napoli C."/>
            <person name="McDonald S.M."/>
            <person name="Parker M.S."/>
            <person name="Rombauts S."/>
            <person name="Salamov A."/>
            <person name="Von Dassow P."/>
            <person name="Badger J.H."/>
            <person name="Coutinho P.M."/>
            <person name="Demir E."/>
            <person name="Dubchak I."/>
            <person name="Gentemann C."/>
            <person name="Eikrem W."/>
            <person name="Gready J.E."/>
            <person name="John U."/>
            <person name="Lanier W."/>
            <person name="Lindquist E.A."/>
            <person name="Lucas S."/>
            <person name="Mayer K.F."/>
            <person name="Moreau H."/>
            <person name="Not F."/>
            <person name="Otillar R."/>
            <person name="Panaud O."/>
            <person name="Pangilinan J."/>
            <person name="Paulsen I."/>
            <person name="Piegu B."/>
            <person name="Poliakov A."/>
            <person name="Robbens S."/>
            <person name="Schmutz J."/>
            <person name="Toulza E."/>
            <person name="Wyss T."/>
            <person name="Zelensky A."/>
            <person name="Zhou K."/>
            <person name="Armbrust E.V."/>
            <person name="Bhattacharya D."/>
            <person name="Goodenough U.W."/>
            <person name="Van de Peer Y."/>
            <person name="Grigoriev I.V."/>
        </authorList>
    </citation>
    <scope>NUCLEOTIDE SEQUENCE [LARGE SCALE GENOMIC DNA]</scope>
    <source>
        <strain evidence="3 4">CCMP1545</strain>
    </source>
</reference>
<dbReference type="GeneID" id="9688431"/>
<dbReference type="PANTHER" id="PTHR37317">
    <property type="entry name" value="BLR8090 PROTEIN"/>
    <property type="match status" value="1"/>
</dbReference>
<sequence>MPNQHGDTKRVYAKPFFEWCMQNGERGKTLLREFRDPEKLPTEVAFRSHHRAKWKCLKCKHAWRAKMHNRTCSVKPSGCPKCANQMPLCRTNNFVTWCNANGDRGKKLLKEYVDPDREPTQVTRGSTYKALWNCETCEHEWRAPMNNRTRSVKPSGCPQCNPPGGPKKKRQRDD</sequence>
<evidence type="ECO:0000313" key="4">
    <source>
        <dbReference type="Proteomes" id="UP000001876"/>
    </source>
</evidence>
<gene>
    <name evidence="3" type="ORF">MICPUCDRAFT_52539</name>
</gene>